<evidence type="ECO:0000256" key="3">
    <source>
        <dbReference type="ARBA" id="ARBA00023125"/>
    </source>
</evidence>
<evidence type="ECO:0000313" key="8">
    <source>
        <dbReference type="Proteomes" id="UP000224567"/>
    </source>
</evidence>
<dbReference type="Gene3D" id="3.40.1810.10">
    <property type="entry name" value="Transcription factor, MADS-box"/>
    <property type="match status" value="1"/>
</dbReference>
<evidence type="ECO:0000256" key="2">
    <source>
        <dbReference type="ARBA" id="ARBA00023015"/>
    </source>
</evidence>
<protein>
    <recommendedName>
        <fullName evidence="6">MADS-box domain-containing protein</fullName>
    </recommendedName>
</protein>
<dbReference type="GO" id="GO:0046983">
    <property type="term" value="F:protein dimerization activity"/>
    <property type="evidence" value="ECO:0007669"/>
    <property type="project" value="InterPro"/>
</dbReference>
<dbReference type="EMBL" id="MLFT02000003">
    <property type="protein sequence ID" value="PHT51524.1"/>
    <property type="molecule type" value="Genomic_DNA"/>
</dbReference>
<keyword evidence="4" id="KW-0804">Transcription</keyword>
<keyword evidence="8" id="KW-1185">Reference proteome</keyword>
<dbReference type="GO" id="GO:0000981">
    <property type="term" value="F:DNA-binding transcription factor activity, RNA polymerase II-specific"/>
    <property type="evidence" value="ECO:0007669"/>
    <property type="project" value="TreeGrafter"/>
</dbReference>
<organism evidence="7 8">
    <name type="scientific">Capsicum baccatum</name>
    <name type="common">Peruvian pepper</name>
    <dbReference type="NCBI Taxonomy" id="33114"/>
    <lineage>
        <taxon>Eukaryota</taxon>
        <taxon>Viridiplantae</taxon>
        <taxon>Streptophyta</taxon>
        <taxon>Embryophyta</taxon>
        <taxon>Tracheophyta</taxon>
        <taxon>Spermatophyta</taxon>
        <taxon>Magnoliopsida</taxon>
        <taxon>eudicotyledons</taxon>
        <taxon>Gunneridae</taxon>
        <taxon>Pentapetalae</taxon>
        <taxon>asterids</taxon>
        <taxon>lamiids</taxon>
        <taxon>Solanales</taxon>
        <taxon>Solanaceae</taxon>
        <taxon>Solanoideae</taxon>
        <taxon>Capsiceae</taxon>
        <taxon>Capsicum</taxon>
    </lineage>
</organism>
<proteinExistence type="predicted"/>
<dbReference type="SUPFAM" id="SSF55455">
    <property type="entry name" value="SRF-like"/>
    <property type="match status" value="1"/>
</dbReference>
<keyword evidence="2" id="KW-0805">Transcription regulation</keyword>
<dbReference type="PRINTS" id="PR00404">
    <property type="entry name" value="MADSDOMAIN"/>
</dbReference>
<comment type="subcellular location">
    <subcellularLocation>
        <location evidence="1">Nucleus</location>
    </subcellularLocation>
</comment>
<reference evidence="7 8" key="1">
    <citation type="journal article" date="2017" name="Genome Biol.">
        <title>New reference genome sequences of hot pepper reveal the massive evolution of plant disease-resistance genes by retroduplication.</title>
        <authorList>
            <person name="Kim S."/>
            <person name="Park J."/>
            <person name="Yeom S.I."/>
            <person name="Kim Y.M."/>
            <person name="Seo E."/>
            <person name="Kim K.T."/>
            <person name="Kim M.S."/>
            <person name="Lee J.M."/>
            <person name="Cheong K."/>
            <person name="Shin H.S."/>
            <person name="Kim S.B."/>
            <person name="Han K."/>
            <person name="Lee J."/>
            <person name="Park M."/>
            <person name="Lee H.A."/>
            <person name="Lee H.Y."/>
            <person name="Lee Y."/>
            <person name="Oh S."/>
            <person name="Lee J.H."/>
            <person name="Choi E."/>
            <person name="Choi E."/>
            <person name="Lee S.E."/>
            <person name="Jeon J."/>
            <person name="Kim H."/>
            <person name="Choi G."/>
            <person name="Song H."/>
            <person name="Lee J."/>
            <person name="Lee S.C."/>
            <person name="Kwon J.K."/>
            <person name="Lee H.Y."/>
            <person name="Koo N."/>
            <person name="Hong Y."/>
            <person name="Kim R.W."/>
            <person name="Kang W.H."/>
            <person name="Huh J.H."/>
            <person name="Kang B.C."/>
            <person name="Yang T.J."/>
            <person name="Lee Y.H."/>
            <person name="Bennetzen J.L."/>
            <person name="Choi D."/>
        </authorList>
    </citation>
    <scope>NUCLEOTIDE SEQUENCE [LARGE SCALE GENOMIC DNA]</scope>
    <source>
        <strain evidence="8">cv. PBC81</strain>
    </source>
</reference>
<dbReference type="OrthoDB" id="1274585at2759"/>
<reference evidence="8" key="2">
    <citation type="journal article" date="2017" name="J. Anim. Genet.">
        <title>Multiple reference genome sequences of hot pepper reveal the massive evolution of plant disease resistance genes by retroduplication.</title>
        <authorList>
            <person name="Kim S."/>
            <person name="Park J."/>
            <person name="Yeom S.-I."/>
            <person name="Kim Y.-M."/>
            <person name="Seo E."/>
            <person name="Kim K.-T."/>
            <person name="Kim M.-S."/>
            <person name="Lee J.M."/>
            <person name="Cheong K."/>
            <person name="Shin H.-S."/>
            <person name="Kim S.-B."/>
            <person name="Han K."/>
            <person name="Lee J."/>
            <person name="Park M."/>
            <person name="Lee H.-A."/>
            <person name="Lee H.-Y."/>
            <person name="Lee Y."/>
            <person name="Oh S."/>
            <person name="Lee J.H."/>
            <person name="Choi E."/>
            <person name="Choi E."/>
            <person name="Lee S.E."/>
            <person name="Jeon J."/>
            <person name="Kim H."/>
            <person name="Choi G."/>
            <person name="Song H."/>
            <person name="Lee J."/>
            <person name="Lee S.-C."/>
            <person name="Kwon J.-K."/>
            <person name="Lee H.-Y."/>
            <person name="Koo N."/>
            <person name="Hong Y."/>
            <person name="Kim R.W."/>
            <person name="Kang W.-H."/>
            <person name="Huh J.H."/>
            <person name="Kang B.-C."/>
            <person name="Yang T.-J."/>
            <person name="Lee Y.-H."/>
            <person name="Bennetzen J.L."/>
            <person name="Choi D."/>
        </authorList>
    </citation>
    <scope>NUCLEOTIDE SEQUENCE [LARGE SCALE GENOMIC DNA]</scope>
    <source>
        <strain evidence="8">cv. PBC81</strain>
    </source>
</reference>
<evidence type="ECO:0000256" key="5">
    <source>
        <dbReference type="ARBA" id="ARBA00023242"/>
    </source>
</evidence>
<sequence>MEDKKGKGRRKIPMKKIENQADLYASFSKRRSGLYKKARELVRECDVDIGMIILSPTGKPHSFFHPTVDAIIPRFQNPNIQLSISTQLVAAHARHRVNELNSRLEELDTMKNAAVFQKNVYDEVMETRQKSRWESVEELSEEELTKFEAWLNTVGSDLQNRLNQLENGASSSQG</sequence>
<dbReference type="GO" id="GO:0005634">
    <property type="term" value="C:nucleus"/>
    <property type="evidence" value="ECO:0007669"/>
    <property type="project" value="UniProtKB-SubCell"/>
</dbReference>
<dbReference type="PROSITE" id="PS50066">
    <property type="entry name" value="MADS_BOX_2"/>
    <property type="match status" value="1"/>
</dbReference>
<comment type="caution">
    <text evidence="7">The sequence shown here is derived from an EMBL/GenBank/DDBJ whole genome shotgun (WGS) entry which is preliminary data.</text>
</comment>
<dbReference type="GO" id="GO:0000978">
    <property type="term" value="F:RNA polymerase II cis-regulatory region sequence-specific DNA binding"/>
    <property type="evidence" value="ECO:0007669"/>
    <property type="project" value="TreeGrafter"/>
</dbReference>
<accession>A0A2G2X209</accession>
<evidence type="ECO:0000259" key="6">
    <source>
        <dbReference type="PROSITE" id="PS50066"/>
    </source>
</evidence>
<gene>
    <name evidence="7" type="ORF">CQW23_05986</name>
</gene>
<keyword evidence="5" id="KW-0539">Nucleus</keyword>
<keyword evidence="3" id="KW-0238">DNA-binding</keyword>
<dbReference type="InterPro" id="IPR036879">
    <property type="entry name" value="TF_MADSbox_sf"/>
</dbReference>
<dbReference type="Proteomes" id="UP000224567">
    <property type="component" value="Unassembled WGS sequence"/>
</dbReference>
<name>A0A2G2X209_CAPBA</name>
<evidence type="ECO:0000313" key="7">
    <source>
        <dbReference type="EMBL" id="PHT51524.1"/>
    </source>
</evidence>
<dbReference type="Pfam" id="PF00319">
    <property type="entry name" value="SRF-TF"/>
    <property type="match status" value="1"/>
</dbReference>
<evidence type="ECO:0000256" key="1">
    <source>
        <dbReference type="ARBA" id="ARBA00004123"/>
    </source>
</evidence>
<feature type="domain" description="MADS-box" evidence="6">
    <location>
        <begin position="7"/>
        <end position="67"/>
    </location>
</feature>
<dbReference type="PANTHER" id="PTHR11945">
    <property type="entry name" value="MADS BOX PROTEIN"/>
    <property type="match status" value="1"/>
</dbReference>
<dbReference type="PANTHER" id="PTHR11945:SF613">
    <property type="entry name" value="AGAMOUS-LIKE MADS-BOX PROTEIN AGL62"/>
    <property type="match status" value="1"/>
</dbReference>
<dbReference type="SMART" id="SM00432">
    <property type="entry name" value="MADS"/>
    <property type="match status" value="1"/>
</dbReference>
<dbReference type="AlphaFoldDB" id="A0A2G2X209"/>
<dbReference type="InterPro" id="IPR002100">
    <property type="entry name" value="TF_MADSbox"/>
</dbReference>
<evidence type="ECO:0000256" key="4">
    <source>
        <dbReference type="ARBA" id="ARBA00023163"/>
    </source>
</evidence>